<evidence type="ECO:0000313" key="2">
    <source>
        <dbReference type="Proteomes" id="UP001194714"/>
    </source>
</evidence>
<gene>
    <name evidence="1" type="ORF">NEPTK9_000938</name>
</gene>
<organism evidence="1 2">
    <name type="scientific">Candidatus Neptunichlamydia vexilliferae</name>
    <dbReference type="NCBI Taxonomy" id="1651774"/>
    <lineage>
        <taxon>Bacteria</taxon>
        <taxon>Pseudomonadati</taxon>
        <taxon>Chlamydiota</taxon>
        <taxon>Chlamydiia</taxon>
        <taxon>Parachlamydiales</taxon>
        <taxon>Simkaniaceae</taxon>
        <taxon>Candidatus Neptunichlamydia</taxon>
    </lineage>
</organism>
<dbReference type="Proteomes" id="UP001194714">
    <property type="component" value="Unassembled WGS sequence"/>
</dbReference>
<reference evidence="1 2" key="1">
    <citation type="submission" date="2020-01" db="EMBL/GenBank/DDBJ databases">
        <title>Draft genome sequence of Cand. Neptunochlamydia vexilliferae K9.</title>
        <authorList>
            <person name="Schulz F."/>
            <person name="Koestlbacher S."/>
            <person name="Wascher F."/>
            <person name="Pizzetti I."/>
            <person name="Horn M."/>
        </authorList>
    </citation>
    <scope>NUCLEOTIDE SEQUENCE [LARGE SCALE GENOMIC DNA]</scope>
    <source>
        <strain evidence="1 2">K9</strain>
    </source>
</reference>
<accession>A0ABS0AZQ1</accession>
<sequence length="50" mass="5527">MVFACASIPIFNSLCIAPISWIGDCFEGDKPGVLTLANSQFLNLFEYKKI</sequence>
<dbReference type="EMBL" id="JAAEJV010000021">
    <property type="protein sequence ID" value="MBF5059424.1"/>
    <property type="molecule type" value="Genomic_DNA"/>
</dbReference>
<evidence type="ECO:0000313" key="1">
    <source>
        <dbReference type="EMBL" id="MBF5059424.1"/>
    </source>
</evidence>
<keyword evidence="2" id="KW-1185">Reference proteome</keyword>
<proteinExistence type="predicted"/>
<comment type="caution">
    <text evidence="1">The sequence shown here is derived from an EMBL/GenBank/DDBJ whole genome shotgun (WGS) entry which is preliminary data.</text>
</comment>
<protein>
    <submittedName>
        <fullName evidence="1">Uncharacterized protein</fullName>
    </submittedName>
</protein>
<name>A0ABS0AZQ1_9BACT</name>